<keyword evidence="6 10" id="KW-1133">Transmembrane helix</keyword>
<evidence type="ECO:0000313" key="14">
    <source>
        <dbReference type="EMBL" id="OGY60720.1"/>
    </source>
</evidence>
<dbReference type="InterPro" id="IPR023201">
    <property type="entry name" value="SecY_dom_sf"/>
</dbReference>
<evidence type="ECO:0000256" key="7">
    <source>
        <dbReference type="ARBA" id="ARBA00023010"/>
    </source>
</evidence>
<keyword evidence="10" id="KW-1003">Cell membrane</keyword>
<evidence type="ECO:0000256" key="13">
    <source>
        <dbReference type="RuleBase" id="RU004349"/>
    </source>
</evidence>
<evidence type="ECO:0000256" key="3">
    <source>
        <dbReference type="ARBA" id="ARBA00022448"/>
    </source>
</evidence>
<dbReference type="GO" id="GO:0005886">
    <property type="term" value="C:plasma membrane"/>
    <property type="evidence" value="ECO:0007669"/>
    <property type="project" value="UniProtKB-SubCell"/>
</dbReference>
<feature type="transmembrane region" description="Helical" evidence="10">
    <location>
        <begin position="113"/>
        <end position="135"/>
    </location>
</feature>
<dbReference type="PANTHER" id="PTHR10906">
    <property type="entry name" value="SECY/SEC61-ALPHA FAMILY MEMBER"/>
    <property type="match status" value="1"/>
</dbReference>
<dbReference type="STRING" id="1797693.A3F99_02380"/>
<keyword evidence="3 10" id="KW-0813">Transport</keyword>
<keyword evidence="5 10" id="KW-0653">Protein transport</keyword>
<evidence type="ECO:0000256" key="8">
    <source>
        <dbReference type="ARBA" id="ARBA00023136"/>
    </source>
</evidence>
<evidence type="ECO:0000256" key="9">
    <source>
        <dbReference type="ARBA" id="ARBA00039733"/>
    </source>
</evidence>
<organism evidence="14 15">
    <name type="scientific">Candidatus Colwellbacteria bacterium RIFCSPLOWO2_12_FULL_43_11</name>
    <dbReference type="NCBI Taxonomy" id="1797693"/>
    <lineage>
        <taxon>Bacteria</taxon>
        <taxon>Candidatus Colwelliibacteriota</taxon>
    </lineage>
</organism>
<comment type="similarity">
    <text evidence="2 10 13">Belongs to the SecY/SEC61-alpha family.</text>
</comment>
<comment type="caution">
    <text evidence="14">The sequence shown here is derived from an EMBL/GenBank/DDBJ whole genome shotgun (WGS) entry which is preliminary data.</text>
</comment>
<dbReference type="Gene3D" id="1.10.3370.10">
    <property type="entry name" value="SecY subunit domain"/>
    <property type="match status" value="1"/>
</dbReference>
<feature type="transmembrane region" description="Helical" evidence="10">
    <location>
        <begin position="70"/>
        <end position="92"/>
    </location>
</feature>
<gene>
    <name evidence="10" type="primary">secY</name>
    <name evidence="14" type="ORF">A3F99_02380</name>
</gene>
<dbReference type="InterPro" id="IPR002208">
    <property type="entry name" value="SecY/SEC61-alpha"/>
</dbReference>
<feature type="transmembrane region" description="Helical" evidence="10">
    <location>
        <begin position="264"/>
        <end position="288"/>
    </location>
</feature>
<comment type="subunit">
    <text evidence="10">Component of the Sec protein translocase complex. Heterotrimer consisting of SecY, SecE and SecG subunits. The heterotrimers can form oligomers, although 1 heterotrimer is thought to be able to translocate proteins. Interacts with the ribosome. Interacts with SecDF, and other proteins may be involved. Interacts with SecA.</text>
</comment>
<dbReference type="InterPro" id="IPR026593">
    <property type="entry name" value="SecY"/>
</dbReference>
<evidence type="ECO:0000313" key="15">
    <source>
        <dbReference type="Proteomes" id="UP000176571"/>
    </source>
</evidence>
<evidence type="ECO:0000256" key="11">
    <source>
        <dbReference type="RuleBase" id="RU000537"/>
    </source>
</evidence>
<dbReference type="SUPFAM" id="SSF103491">
    <property type="entry name" value="Preprotein translocase SecY subunit"/>
    <property type="match status" value="1"/>
</dbReference>
<dbReference type="NCBIfam" id="TIGR00967">
    <property type="entry name" value="3a0501s007"/>
    <property type="match status" value="1"/>
</dbReference>
<feature type="transmembrane region" description="Helical" evidence="10">
    <location>
        <begin position="177"/>
        <end position="197"/>
    </location>
</feature>
<dbReference type="PROSITE" id="PS00756">
    <property type="entry name" value="SECY_2"/>
    <property type="match status" value="1"/>
</dbReference>
<accession>A0A1G1ZA26</accession>
<feature type="transmembrane region" description="Helical" evidence="10">
    <location>
        <begin position="308"/>
        <end position="328"/>
    </location>
</feature>
<dbReference type="PROSITE" id="PS00755">
    <property type="entry name" value="SECY_1"/>
    <property type="match status" value="1"/>
</dbReference>
<keyword evidence="7 10" id="KW-0811">Translocation</keyword>
<dbReference type="Proteomes" id="UP000176571">
    <property type="component" value="Unassembled WGS sequence"/>
</dbReference>
<dbReference type="AlphaFoldDB" id="A0A1G1ZA26"/>
<dbReference type="HAMAP" id="MF_01465">
    <property type="entry name" value="SecY"/>
    <property type="match status" value="1"/>
</dbReference>
<evidence type="ECO:0000256" key="12">
    <source>
        <dbReference type="RuleBase" id="RU003484"/>
    </source>
</evidence>
<name>A0A1G1ZA26_9BACT</name>
<evidence type="ECO:0000256" key="1">
    <source>
        <dbReference type="ARBA" id="ARBA00004141"/>
    </source>
</evidence>
<dbReference type="InterPro" id="IPR030659">
    <property type="entry name" value="SecY_CS"/>
</dbReference>
<dbReference type="PRINTS" id="PR00303">
    <property type="entry name" value="SECYTRNLCASE"/>
</dbReference>
<evidence type="ECO:0000256" key="4">
    <source>
        <dbReference type="ARBA" id="ARBA00022692"/>
    </source>
</evidence>
<feature type="transmembrane region" description="Helical" evidence="10">
    <location>
        <begin position="147"/>
        <end position="165"/>
    </location>
</feature>
<dbReference type="GO" id="GO:0006605">
    <property type="term" value="P:protein targeting"/>
    <property type="evidence" value="ECO:0007669"/>
    <property type="project" value="UniProtKB-UniRule"/>
</dbReference>
<dbReference type="EMBL" id="MHJB01000038">
    <property type="protein sequence ID" value="OGY60720.1"/>
    <property type="molecule type" value="Genomic_DNA"/>
</dbReference>
<evidence type="ECO:0000256" key="10">
    <source>
        <dbReference type="HAMAP-Rule" id="MF_01465"/>
    </source>
</evidence>
<protein>
    <recommendedName>
        <fullName evidence="9 10">Protein translocase subunit SecY</fullName>
    </recommendedName>
</protein>
<comment type="subcellular location">
    <subcellularLocation>
        <location evidence="10">Cell membrane</location>
        <topology evidence="10">Multi-pass membrane protein</topology>
    </subcellularLocation>
    <subcellularLocation>
        <location evidence="1 12">Membrane</location>
        <topology evidence="1 12">Multi-pass membrane protein</topology>
    </subcellularLocation>
</comment>
<dbReference type="GO" id="GO:0065002">
    <property type="term" value="P:intracellular protein transmembrane transport"/>
    <property type="evidence" value="ECO:0007669"/>
    <property type="project" value="UniProtKB-UniRule"/>
</dbReference>
<feature type="transmembrane region" description="Helical" evidence="10">
    <location>
        <begin position="366"/>
        <end position="387"/>
    </location>
</feature>
<reference evidence="14 15" key="1">
    <citation type="journal article" date="2016" name="Nat. Commun.">
        <title>Thousands of microbial genomes shed light on interconnected biogeochemical processes in an aquifer system.</title>
        <authorList>
            <person name="Anantharaman K."/>
            <person name="Brown C.T."/>
            <person name="Hug L.A."/>
            <person name="Sharon I."/>
            <person name="Castelle C.J."/>
            <person name="Probst A.J."/>
            <person name="Thomas B.C."/>
            <person name="Singh A."/>
            <person name="Wilkins M.J."/>
            <person name="Karaoz U."/>
            <person name="Brodie E.L."/>
            <person name="Williams K.H."/>
            <person name="Hubbard S.S."/>
            <person name="Banfield J.F."/>
        </authorList>
    </citation>
    <scope>NUCLEOTIDE SEQUENCE [LARGE SCALE GENOMIC DNA]</scope>
</reference>
<feature type="transmembrane region" description="Helical" evidence="10">
    <location>
        <begin position="209"/>
        <end position="227"/>
    </location>
</feature>
<dbReference type="Pfam" id="PF00344">
    <property type="entry name" value="SecY"/>
    <property type="match status" value="1"/>
</dbReference>
<dbReference type="FunFam" id="1.10.3370.10:FF:000001">
    <property type="entry name" value="Preprotein translocase subunit SecY"/>
    <property type="match status" value="1"/>
</dbReference>
<comment type="function">
    <text evidence="10 11">The central subunit of the protein translocation channel SecYEG. Consists of two halves formed by TMs 1-5 and 6-10. These two domains form a lateral gate at the front which open onto the bilayer between TMs 2 and 7, and are clamped together by SecE at the back. The channel is closed by both a pore ring composed of hydrophobic SecY resides and a short helix (helix 2A) on the extracellular side of the membrane which forms a plug. The plug probably moves laterally to allow the channel to open. The ring and the pore may move independently.</text>
</comment>
<evidence type="ECO:0000256" key="6">
    <source>
        <dbReference type="ARBA" id="ARBA00022989"/>
    </source>
</evidence>
<proteinExistence type="inferred from homology"/>
<keyword evidence="8 10" id="KW-0472">Membrane</keyword>
<sequence length="427" mass="46711">MFDKVITLFKIKELRNKLLIIAFIFVCFRVLASIPIPGINAEALKGFLGSNQLLGFLNIFSGGALNNLSIAMLGLSPYITSTIIMQLLTMIFPKLKQLYYEEGAAGRAKFNRYSRYVTVPLAVLQSYGFLRLLISQGVIGQLSLTEMFINVSVVTAGSMILVWLGEIITEQKLGNGVSLLIFAGIVSGLPLVFRNAYLSYTAGTTPITTYLVFLLLGLIVIAGVVMVNEGERKVPVSYAKRIRGNKVYGGVSSYLPLKVNQAGVIPIIFAISILLFPQFFGQIISIASPDIGNTINTWVNNVLIGNQIVYAVSYFFLVFIFTYFYTAVTFDPQEISKNLQRAGGFIPGIRPGESTSTFLQKIISRITLFGATFLGLIAVLPLTTQFLSENQSLAIGGTALLIVVSVAIETAKQIDSQLTVREYEGIR</sequence>
<evidence type="ECO:0000256" key="5">
    <source>
        <dbReference type="ARBA" id="ARBA00022927"/>
    </source>
</evidence>
<dbReference type="GO" id="GO:0043952">
    <property type="term" value="P:protein transport by the Sec complex"/>
    <property type="evidence" value="ECO:0007669"/>
    <property type="project" value="UniProtKB-UniRule"/>
</dbReference>
<keyword evidence="4 10" id="KW-0812">Transmembrane</keyword>
<comment type="caution">
    <text evidence="10">Lacks conserved residue(s) required for the propagation of feature annotation.</text>
</comment>
<dbReference type="PIRSF" id="PIRSF004557">
    <property type="entry name" value="SecY"/>
    <property type="match status" value="1"/>
</dbReference>
<feature type="transmembrane region" description="Helical" evidence="10">
    <location>
        <begin position="393"/>
        <end position="411"/>
    </location>
</feature>
<evidence type="ECO:0000256" key="2">
    <source>
        <dbReference type="ARBA" id="ARBA00005751"/>
    </source>
</evidence>